<evidence type="ECO:0000313" key="20">
    <source>
        <dbReference type="Proteomes" id="UP000016368"/>
    </source>
</evidence>
<accession>F3KY06</accession>
<feature type="active site" description="Nucleophile" evidence="15">
    <location>
        <position position="220"/>
    </location>
</feature>
<evidence type="ECO:0000256" key="7">
    <source>
        <dbReference type="ARBA" id="ARBA00022723"/>
    </source>
</evidence>
<feature type="compositionally biased region" description="Low complexity" evidence="18">
    <location>
        <begin position="40"/>
        <end position="59"/>
    </location>
</feature>
<evidence type="ECO:0000256" key="12">
    <source>
        <dbReference type="ARBA" id="ARBA00023098"/>
    </source>
</evidence>
<dbReference type="GO" id="GO:0046872">
    <property type="term" value="F:metal ion binding"/>
    <property type="evidence" value="ECO:0007669"/>
    <property type="project" value="UniProtKB-KW"/>
</dbReference>
<evidence type="ECO:0000256" key="4">
    <source>
        <dbReference type="ARBA" id="ARBA00011702"/>
    </source>
</evidence>
<evidence type="ECO:0000256" key="16">
    <source>
        <dbReference type="PIRSR" id="PIRSR603187-2"/>
    </source>
</evidence>
<comment type="caution">
    <text evidence="19">The sequence shown here is derived from an EMBL/GenBank/DDBJ whole genome shotgun (WGS) entry which is preliminary data.</text>
</comment>
<evidence type="ECO:0000256" key="11">
    <source>
        <dbReference type="ARBA" id="ARBA00022963"/>
    </source>
</evidence>
<evidence type="ECO:0000256" key="5">
    <source>
        <dbReference type="ARBA" id="ARBA00022452"/>
    </source>
</evidence>
<dbReference type="GO" id="GO:0004623">
    <property type="term" value="F:phospholipase A2 activity"/>
    <property type="evidence" value="ECO:0007669"/>
    <property type="project" value="UniProtKB-EC"/>
</dbReference>
<protein>
    <recommendedName>
        <fullName evidence="17">Phospholipase A1</fullName>
        <ecNumber evidence="17">3.1.1.32</ecNumber>
        <ecNumber evidence="17">3.1.1.4</ecNumber>
    </recommendedName>
    <alternativeName>
        <fullName evidence="17">Phosphatidylcholine 1-acylhydrolase</fullName>
    </alternativeName>
</protein>
<dbReference type="SUPFAM" id="SSF56931">
    <property type="entry name" value="Outer membrane phospholipase A (OMPLA)"/>
    <property type="match status" value="1"/>
</dbReference>
<keyword evidence="7 16" id="KW-0479">Metal-binding</keyword>
<dbReference type="PANTHER" id="PTHR40457">
    <property type="entry name" value="PHOSPHOLIPASE A1"/>
    <property type="match status" value="1"/>
</dbReference>
<organism evidence="19 20">
    <name type="scientific">Hylemonella gracilis ATCC 19624</name>
    <dbReference type="NCBI Taxonomy" id="887062"/>
    <lineage>
        <taxon>Bacteria</taxon>
        <taxon>Pseudomonadati</taxon>
        <taxon>Pseudomonadota</taxon>
        <taxon>Betaproteobacteria</taxon>
        <taxon>Burkholderiales</taxon>
        <taxon>Comamonadaceae</taxon>
        <taxon>Hylemonella</taxon>
    </lineage>
</organism>
<evidence type="ECO:0000256" key="15">
    <source>
        <dbReference type="PIRSR" id="PIRSR603187-1"/>
    </source>
</evidence>
<keyword evidence="12 17" id="KW-0443">Lipid metabolism</keyword>
<keyword evidence="10 16" id="KW-0106">Calcium</keyword>
<dbReference type="STRING" id="887062.HGR_16755"/>
<feature type="signal peptide" evidence="17">
    <location>
        <begin position="1"/>
        <end position="25"/>
    </location>
</feature>
<keyword evidence="5" id="KW-1134">Transmembrane beta strand</keyword>
<keyword evidence="6" id="KW-0812">Transmembrane</keyword>
<dbReference type="GO" id="GO:0016042">
    <property type="term" value="P:lipid catabolic process"/>
    <property type="evidence" value="ECO:0007669"/>
    <property type="project" value="UniProtKB-KW"/>
</dbReference>
<dbReference type="eggNOG" id="COG2829">
    <property type="taxonomic scope" value="Bacteria"/>
</dbReference>
<keyword evidence="14 17" id="KW-0998">Cell outer membrane</keyword>
<sequence>MSHLLARAGAWLLLGTAGLLADAQAQTTLPVPERSPESQAPNAAGAEPTTEATTASLEAPPAPPPGATRNCRGNLSSFARYWELDSDTDCGNYNIRGYKPISLSWVHGSRVNNAPQSDNDTRDVAAANAQDYENNEMRIQLSVRSKLATGLLFWEAGGPRDSLWFAYTQQSYWQLFNSELSRPFRTTDHEPELIYIAPTPLTLPWGWQWIYTGLALNHQSNGQTLPLSRSWNRAILMTGLEKKDQFSVGLRVWERLGDGDGESSTDINAQDDNPGIEETYGRAEVMAAWHLNRGHNLVLTLRHNLRPDSERNGLTSWRMEWLRPLDSQAPGLRLHLQLFSGYGDSLIDYNYRRTVLSIGLSLVDF</sequence>
<comment type="subcellular location">
    <subcellularLocation>
        <location evidence="17">Cell outer membrane</location>
        <topology evidence="17">Multi-pass membrane protein</topology>
    </subcellularLocation>
    <text evidence="17">One of the very few enzymes located there.</text>
</comment>
<name>F3KY06_9BURK</name>
<dbReference type="EC" id="3.1.1.4" evidence="17"/>
<comment type="function">
    <text evidence="17">Hydrolysis of phosphatidylcholine with phospholipase A2 (EC 3.1.1.4) and phospholipase A1 (EC 3.1.1.32) activities.</text>
</comment>
<dbReference type="PANTHER" id="PTHR40457:SF1">
    <property type="entry name" value="PHOSPHOLIPASE A1"/>
    <property type="match status" value="1"/>
</dbReference>
<evidence type="ECO:0000313" key="19">
    <source>
        <dbReference type="EMBL" id="EGI75431.1"/>
    </source>
</evidence>
<evidence type="ECO:0000256" key="1">
    <source>
        <dbReference type="ARBA" id="ARBA00000111"/>
    </source>
</evidence>
<comment type="similarity">
    <text evidence="3 17">Belongs to the phospholipase A1 family.</text>
</comment>
<feature type="binding site" description="in dimeric form" evidence="16">
    <location>
        <position position="272"/>
    </location>
    <ligand>
        <name>Ca(2+)</name>
        <dbReference type="ChEBI" id="CHEBI:29108"/>
        <label>1</label>
    </ligand>
</feature>
<dbReference type="Proteomes" id="UP000016368">
    <property type="component" value="Unassembled WGS sequence"/>
</dbReference>
<feature type="binding site" description="in dimeric form" evidence="16">
    <location>
        <position position="181"/>
    </location>
    <ligand>
        <name>Ca(2+)</name>
        <dbReference type="ChEBI" id="CHEBI:29108"/>
        <label>1</label>
    </ligand>
</feature>
<dbReference type="InterPro" id="IPR003187">
    <property type="entry name" value="PLipase_A1"/>
</dbReference>
<keyword evidence="11 17" id="KW-0442">Lipid degradation</keyword>
<keyword evidence="8 17" id="KW-0732">Signal</keyword>
<comment type="subunit">
    <text evidence="4 17">Homodimer; dimerization is reversible, and the dimeric form is the active one.</text>
</comment>
<comment type="catalytic activity">
    <reaction evidence="1 17">
        <text>a 1,2-diacyl-sn-glycero-3-phosphocholine + H2O = a 2-acyl-sn-glycero-3-phosphocholine + a fatty acid + H(+)</text>
        <dbReference type="Rhea" id="RHEA:18689"/>
        <dbReference type="ChEBI" id="CHEBI:15377"/>
        <dbReference type="ChEBI" id="CHEBI:15378"/>
        <dbReference type="ChEBI" id="CHEBI:28868"/>
        <dbReference type="ChEBI" id="CHEBI:57643"/>
        <dbReference type="ChEBI" id="CHEBI:57875"/>
        <dbReference type="EC" id="3.1.1.32"/>
    </reaction>
</comment>
<gene>
    <name evidence="19" type="ORF">HGR_16755</name>
</gene>
<evidence type="ECO:0000256" key="13">
    <source>
        <dbReference type="ARBA" id="ARBA00023136"/>
    </source>
</evidence>
<evidence type="ECO:0000256" key="8">
    <source>
        <dbReference type="ARBA" id="ARBA00022729"/>
    </source>
</evidence>
<dbReference type="Pfam" id="PF02253">
    <property type="entry name" value="PLA1"/>
    <property type="match status" value="1"/>
</dbReference>
<proteinExistence type="inferred from homology"/>
<feature type="chain" id="PRO_5019618700" description="Phospholipase A1" evidence="17">
    <location>
        <begin position="26"/>
        <end position="365"/>
    </location>
</feature>
<feature type="region of interest" description="Disordered" evidence="18">
    <location>
        <begin position="28"/>
        <end position="71"/>
    </location>
</feature>
<keyword evidence="13" id="KW-0472">Membrane</keyword>
<reference evidence="19 20" key="1">
    <citation type="journal article" date="2011" name="EMBO J.">
        <title>Structural diversity of bacterial flagellar motors.</title>
        <authorList>
            <person name="Chen S."/>
            <person name="Beeby M."/>
            <person name="Murphy G.E."/>
            <person name="Leadbetter J.R."/>
            <person name="Hendrixson D.R."/>
            <person name="Briegel A."/>
            <person name="Li Z."/>
            <person name="Shi J."/>
            <person name="Tocheva E.I."/>
            <person name="Muller A."/>
            <person name="Dobro M.J."/>
            <person name="Jensen G.J."/>
        </authorList>
    </citation>
    <scope>NUCLEOTIDE SEQUENCE [LARGE SCALE GENOMIC DNA]</scope>
    <source>
        <strain evidence="19 20">ATCC 19624</strain>
    </source>
</reference>
<evidence type="ECO:0000256" key="9">
    <source>
        <dbReference type="ARBA" id="ARBA00022801"/>
    </source>
</evidence>
<dbReference type="EMBL" id="AEGR01000109">
    <property type="protein sequence ID" value="EGI75431.1"/>
    <property type="molecule type" value="Genomic_DNA"/>
</dbReference>
<dbReference type="RefSeq" id="WP_006299530.1">
    <property type="nucleotide sequence ID" value="NZ_AEGR01000109.1"/>
</dbReference>
<comment type="catalytic activity">
    <reaction evidence="2 17">
        <text>a 1,2-diacyl-sn-glycero-3-phosphocholine + H2O = a 1-acyl-sn-glycero-3-phosphocholine + a fatty acid + H(+)</text>
        <dbReference type="Rhea" id="RHEA:15801"/>
        <dbReference type="ChEBI" id="CHEBI:15377"/>
        <dbReference type="ChEBI" id="CHEBI:15378"/>
        <dbReference type="ChEBI" id="CHEBI:28868"/>
        <dbReference type="ChEBI" id="CHEBI:57643"/>
        <dbReference type="ChEBI" id="CHEBI:58168"/>
        <dbReference type="EC" id="3.1.1.4"/>
    </reaction>
</comment>
<evidence type="ECO:0000256" key="6">
    <source>
        <dbReference type="ARBA" id="ARBA00022692"/>
    </source>
</evidence>
<dbReference type="Gene3D" id="2.40.230.10">
    <property type="entry name" value="Phospholipase A1"/>
    <property type="match status" value="1"/>
</dbReference>
<comment type="cofactor">
    <cofactor evidence="17">
        <name>Ca(2+)</name>
        <dbReference type="ChEBI" id="CHEBI:29108"/>
    </cofactor>
    <text evidence="17">Binds 1 Ca(2+) ion per monomer. In the dimeric form the Ca(2+) is bound by different amino acids with binding of each Ca(2+) shared with ligands coming from each monomer. The Ca(2+) ion may have a role in catalysis.</text>
</comment>
<evidence type="ECO:0000256" key="18">
    <source>
        <dbReference type="SAM" id="MobiDB-lite"/>
    </source>
</evidence>
<evidence type="ECO:0000256" key="10">
    <source>
        <dbReference type="ARBA" id="ARBA00022837"/>
    </source>
</evidence>
<dbReference type="EC" id="3.1.1.32" evidence="17"/>
<dbReference type="GO" id="GO:0008970">
    <property type="term" value="F:phospholipase A1 activity"/>
    <property type="evidence" value="ECO:0007669"/>
    <property type="project" value="UniProtKB-EC"/>
</dbReference>
<dbReference type="AlphaFoldDB" id="F3KY06"/>
<feature type="binding site" description="in dimeric form" evidence="16">
    <location>
        <position position="228"/>
    </location>
    <ligand>
        <name>Ca(2+)</name>
        <dbReference type="ChEBI" id="CHEBI:29108"/>
        <label>1</label>
    </ligand>
</feature>
<evidence type="ECO:0000256" key="2">
    <source>
        <dbReference type="ARBA" id="ARBA00001604"/>
    </source>
</evidence>
<evidence type="ECO:0000256" key="3">
    <source>
        <dbReference type="ARBA" id="ARBA00010525"/>
    </source>
</evidence>
<dbReference type="GO" id="GO:0009279">
    <property type="term" value="C:cell outer membrane"/>
    <property type="evidence" value="ECO:0007669"/>
    <property type="project" value="UniProtKB-SubCell"/>
</dbReference>
<feature type="active site" description="Proton acceptor" evidence="15">
    <location>
        <position position="218"/>
    </location>
</feature>
<evidence type="ECO:0000256" key="17">
    <source>
        <dbReference type="RuleBase" id="RU366027"/>
    </source>
</evidence>
<keyword evidence="9 17" id="KW-0378">Hydrolase</keyword>
<dbReference type="OrthoDB" id="188433at2"/>
<evidence type="ECO:0000256" key="14">
    <source>
        <dbReference type="ARBA" id="ARBA00023237"/>
    </source>
</evidence>
<dbReference type="InterPro" id="IPR036541">
    <property type="entry name" value="PLipase_A1_sf"/>
</dbReference>
<keyword evidence="20" id="KW-1185">Reference proteome</keyword>